<evidence type="ECO:0000256" key="9">
    <source>
        <dbReference type="ARBA" id="ARBA00022723"/>
    </source>
</evidence>
<dbReference type="InterPro" id="IPR013760">
    <property type="entry name" value="Topo_IIA-like_dom_sf"/>
</dbReference>
<evidence type="ECO:0000259" key="21">
    <source>
        <dbReference type="PROSITE" id="PS52040"/>
    </source>
</evidence>
<dbReference type="FunFam" id="1.10.268.10:FF:000002">
    <property type="entry name" value="DNA topoisomerase 2"/>
    <property type="match status" value="1"/>
</dbReference>
<feature type="domain" description="Toprim" evidence="20">
    <location>
        <begin position="554"/>
        <end position="671"/>
    </location>
</feature>
<dbReference type="Gene3D" id="3.90.199.10">
    <property type="entry name" value="Topoisomerase II, domain 5"/>
    <property type="match status" value="1"/>
</dbReference>
<keyword evidence="16" id="KW-0539">Nucleus</keyword>
<dbReference type="FunFam" id="3.90.199.10:FF:000002">
    <property type="entry name" value="DNA topoisomerase 2"/>
    <property type="match status" value="1"/>
</dbReference>
<keyword evidence="10 18" id="KW-0547">Nucleotide-binding</keyword>
<feature type="compositionally biased region" description="Basic and acidic residues" evidence="19">
    <location>
        <begin position="1194"/>
        <end position="1204"/>
    </location>
</feature>
<dbReference type="GO" id="GO:0000712">
    <property type="term" value="P:resolution of meiotic recombination intermediates"/>
    <property type="evidence" value="ECO:0007669"/>
    <property type="project" value="TreeGrafter"/>
</dbReference>
<dbReference type="SMART" id="SM00433">
    <property type="entry name" value="TOP2c"/>
    <property type="match status" value="1"/>
</dbReference>
<keyword evidence="9" id="KW-0479">Metal-binding</keyword>
<dbReference type="FunFam" id="3.30.1360.40:FF:000003">
    <property type="entry name" value="DNA topoisomerase 2"/>
    <property type="match status" value="1"/>
</dbReference>
<dbReference type="InterPro" id="IPR013759">
    <property type="entry name" value="Topo_IIA_B_C"/>
</dbReference>
<dbReference type="InterPro" id="IPR031660">
    <property type="entry name" value="TOPRIM_C"/>
</dbReference>
<dbReference type="PRINTS" id="PR01158">
    <property type="entry name" value="TOPISMRASEII"/>
</dbReference>
<feature type="region of interest" description="Disordered" evidence="19">
    <location>
        <begin position="1273"/>
        <end position="1663"/>
    </location>
</feature>
<evidence type="ECO:0000256" key="10">
    <source>
        <dbReference type="ARBA" id="ARBA00022741"/>
    </source>
</evidence>
<dbReference type="FunFam" id="3.30.1490.30:FF:000001">
    <property type="entry name" value="DNA topoisomerase 2"/>
    <property type="match status" value="1"/>
</dbReference>
<gene>
    <name evidence="22" type="primary">TOP2A</name>
    <name evidence="22" type="ORF">TNCT_304201</name>
</gene>
<feature type="domain" description="Topo IIA-type catalytic" evidence="21">
    <location>
        <begin position="814"/>
        <end position="1264"/>
    </location>
</feature>
<dbReference type="PROSITE" id="PS50880">
    <property type="entry name" value="TOPRIM"/>
    <property type="match status" value="1"/>
</dbReference>
<dbReference type="InterPro" id="IPR034157">
    <property type="entry name" value="TOPRIM_TopoII"/>
</dbReference>
<feature type="compositionally biased region" description="Basic residues" evidence="19">
    <location>
        <begin position="1287"/>
        <end position="1296"/>
    </location>
</feature>
<keyword evidence="23" id="KW-1185">Reference proteome</keyword>
<evidence type="ECO:0000256" key="6">
    <source>
        <dbReference type="ARBA" id="ARBA00011080"/>
    </source>
</evidence>
<dbReference type="CDD" id="cd03481">
    <property type="entry name" value="TopoIIA_Trans_ScTopoIIA"/>
    <property type="match status" value="1"/>
</dbReference>
<dbReference type="EMBL" id="BMAO01036977">
    <property type="protein sequence ID" value="GFR14480.1"/>
    <property type="molecule type" value="Genomic_DNA"/>
</dbReference>
<evidence type="ECO:0000256" key="11">
    <source>
        <dbReference type="ARBA" id="ARBA00022840"/>
    </source>
</evidence>
<reference evidence="22" key="1">
    <citation type="submission" date="2020-07" db="EMBL/GenBank/DDBJ databases">
        <title>Multicomponent nature underlies the extraordinary mechanical properties of spider dragline silk.</title>
        <authorList>
            <person name="Kono N."/>
            <person name="Nakamura H."/>
            <person name="Mori M."/>
            <person name="Yoshida Y."/>
            <person name="Ohtoshi R."/>
            <person name="Malay A.D."/>
            <person name="Moran D.A.P."/>
            <person name="Tomita M."/>
            <person name="Numata K."/>
            <person name="Arakawa K."/>
        </authorList>
    </citation>
    <scope>NUCLEOTIDE SEQUENCE</scope>
</reference>
<comment type="caution">
    <text evidence="22">The sequence shown here is derived from an EMBL/GenBank/DDBJ whole genome shotgun (WGS) entry which is preliminary data.</text>
</comment>
<sequence>MPSPAELLMGRKLRSFLPSHPGQLKPTFDVERAREALRKRQIIQNKYANKHATVLPVLHQNAKAWPPFFVYIRTQLKQCYRRWILLIEKSPEVSYNRTVNMADSVDLDDDWEMNDVSAKATKANKKLSVERIYQKKTQLEHILLRPDTYIGSVEPVTQTMWVYDENVGLVNREVTYVPGLYKIFDEILVNAADNKQRDKSMDLIRIEINPEKNKICIWNNGQGIPVVEHKDEKMFVPSLIFGHLLTSSNYNDEERKVTGGRNGYGAKLCNIFSTKFTVETASKAYKKQFKQTWKDNMTKAEEPKINAFNGSDFTCITFYPDLAKFKMTVLDKDIVAIMTRRAYDIAGCARGVKVILNDKKLLVKSFKDYISLYLSEKTDDNGDPLKPVHDVVSERWEIAVTLSNSGYQHVSFVNSIATTKGGRHVDYITDQLTSKIAEVIKKKNKGGKDVKPFQIKSHLWVFVNCLIENPTFDSQTKENMTLQVKNFGSKCQLTEKFVNQAMKCGVVESIMSWIRFKAQTELEKKCSGKKHSKLKGIPKLEDANDAGTKNSIDCTLILTEGDSAKSLAVSGLGVVGRDKYGVFPLKGKMLNVREASHKQILENAEINNIIKIMGLQYKKKYESMDDLKTLRYGRLMIMTDQDQDGSHIKGLLINFIHHNWPSLLRLPFLEEFITPIVKASKGKEEKCFYSLPEFEEWKTETPNWNKFKIKYYKGLGTSTAKEAKEYFSDMKRHRIRFHYTGNEDDNAIQLAFSKKMVDMRKEWLTNGMEERKRRRELGLPELYLYGKNTTAVTYNDFVNKELILFSNMDNERSIPSAIDGFKPGQRKVLFTCLKRNDKREVKVAQLVGSVAEQSAYHHGEAALAGTIIGLAQDFVGSNNINVLLPVGQFGTRLQGGKDAASPRYIFTMLNSVSKHLFSSLDSPLLHYLYDDNLKIEPEYYVPIIPMVLVNGAEGIGTGWSTKAPNYNPRDLVKNIYKLLDGEDPLPMNPWYKNFRGQIDRLDDQHFLVSGEIAILENNKIEITELPIRTWTQQYKENVLEPMVHGTEKIPAFITDYKEYHTDTTVRFVVTMTPEKFNQAREQGFHKVFKLQTSISLSSMVLFDHLGCLRKYDSPEQVLREFYEVRCALYERRKEYMVGVLEAESLKLKNQARFILEKIENKISIENRRRAEMIKALQDRGYDSDPVKAWKEAQKENIDEEKAAESDDEKEVEPSGPDYDYLLGMTLWSLTRERKDDLLKKRDEKTKELDDLKSKSPSDLWRNDLKEFIEELDKVEKEQKEDEVGSTKLKKKTTGKKKFADEDKPSPFGERINPQIDDDYKKKWEKKPTVPGEVKKGRKKKLPDIKEEDGDDIKEVSLSDRLNTPIKKGKGVAKTGPKQPSGEKKRVAAKSPKKPKRNPWSDDSESNEELSGVSDMEELGDDYIPAEKREMAPRRAAVKTKYNFDSDEYDPMKSDGSDDDAKEAPPPRAVVNHENAEAEEKLNGNISSDMSDSESNLPPPSNPKGQSHNDLFDSLLGNKSENQNSGKTTEIRKNVDSDSDSSSGFKIEVEKPAPKAAPKKRPRKASDDSSEDDFKPKAKKEAKPKKPAAPRKKAAPKEGAAAKKPRQPKAKPKKKGSDSDEEFGASGNDDGLPAEPQPAREPRSGRTKAPTKFTFDSDSDEDDF</sequence>
<evidence type="ECO:0000256" key="5">
    <source>
        <dbReference type="ARBA" id="ARBA00004123"/>
    </source>
</evidence>
<evidence type="ECO:0000256" key="19">
    <source>
        <dbReference type="SAM" id="MobiDB-lite"/>
    </source>
</evidence>
<evidence type="ECO:0000256" key="17">
    <source>
        <dbReference type="PROSITE-ProRule" id="PRU01384"/>
    </source>
</evidence>
<evidence type="ECO:0000256" key="1">
    <source>
        <dbReference type="ARBA" id="ARBA00000185"/>
    </source>
</evidence>
<dbReference type="Pfam" id="PF01751">
    <property type="entry name" value="Toprim"/>
    <property type="match status" value="1"/>
</dbReference>
<dbReference type="FunFam" id="3.40.50.670:FF:000001">
    <property type="entry name" value="DNA topoisomerase 2"/>
    <property type="match status" value="2"/>
</dbReference>
<dbReference type="GO" id="GO:0005524">
    <property type="term" value="F:ATP binding"/>
    <property type="evidence" value="ECO:0007669"/>
    <property type="project" value="UniProtKB-UniRule"/>
</dbReference>
<dbReference type="Proteomes" id="UP000887116">
    <property type="component" value="Unassembled WGS sequence"/>
</dbReference>
<feature type="compositionally biased region" description="Basic residues" evidence="19">
    <location>
        <begin position="1581"/>
        <end position="1593"/>
    </location>
</feature>
<evidence type="ECO:0000256" key="7">
    <source>
        <dbReference type="ARBA" id="ARBA00012895"/>
    </source>
</evidence>
<dbReference type="CDD" id="cd03365">
    <property type="entry name" value="TOPRIM_TopoIIA"/>
    <property type="match status" value="1"/>
</dbReference>
<feature type="compositionally biased region" description="Basic and acidic residues" evidence="19">
    <location>
        <begin position="1317"/>
        <end position="1327"/>
    </location>
</feature>
<dbReference type="GO" id="GO:0003918">
    <property type="term" value="F:DNA topoisomerase type II (double strand cut, ATP-hydrolyzing) activity"/>
    <property type="evidence" value="ECO:0007669"/>
    <property type="project" value="UniProtKB-UniRule"/>
</dbReference>
<name>A0A8X6H3J4_TRICU</name>
<feature type="compositionally biased region" description="Basic and acidic residues" evidence="19">
    <location>
        <begin position="1273"/>
        <end position="1284"/>
    </location>
</feature>
<dbReference type="CDD" id="cd16930">
    <property type="entry name" value="HATPase_TopII-like"/>
    <property type="match status" value="1"/>
</dbReference>
<dbReference type="FunFam" id="3.30.230.10:FF:000008">
    <property type="entry name" value="DNA topoisomerase 2"/>
    <property type="match status" value="1"/>
</dbReference>
<feature type="region of interest" description="Disordered" evidence="19">
    <location>
        <begin position="1194"/>
        <end position="1217"/>
    </location>
</feature>
<proteinExistence type="inferred from homology"/>
<dbReference type="InterPro" id="IPR013506">
    <property type="entry name" value="Topo_IIA_bsu_dom2"/>
</dbReference>
<evidence type="ECO:0000256" key="12">
    <source>
        <dbReference type="ARBA" id="ARBA00022842"/>
    </source>
</evidence>
<dbReference type="OrthoDB" id="276498at2759"/>
<dbReference type="InterPro" id="IPR018522">
    <property type="entry name" value="TopoIIA_CS"/>
</dbReference>
<comment type="subcellular location">
    <subcellularLocation>
        <location evidence="5">Nucleus</location>
    </subcellularLocation>
</comment>
<evidence type="ECO:0000259" key="20">
    <source>
        <dbReference type="PROSITE" id="PS50880"/>
    </source>
</evidence>
<keyword evidence="14 17" id="KW-0238">DNA-binding</keyword>
<keyword evidence="13 17" id="KW-0799">Topoisomerase</keyword>
<feature type="compositionally biased region" description="Basic residues" evidence="19">
    <location>
        <begin position="1602"/>
        <end position="1613"/>
    </location>
</feature>
<dbReference type="InterPro" id="IPR036890">
    <property type="entry name" value="HATPase_C_sf"/>
</dbReference>
<evidence type="ECO:0000256" key="4">
    <source>
        <dbReference type="ARBA" id="ARBA00001946"/>
    </source>
</evidence>
<feature type="compositionally biased region" description="Basic and acidic residues" evidence="19">
    <location>
        <begin position="1563"/>
        <end position="1580"/>
    </location>
</feature>
<dbReference type="InterPro" id="IPR006171">
    <property type="entry name" value="TOPRIM_dom"/>
</dbReference>
<dbReference type="InterPro" id="IPR013757">
    <property type="entry name" value="Topo_IIA_A_a_sf"/>
</dbReference>
<comment type="catalytic activity">
    <reaction evidence="1 17 18">
        <text>ATP-dependent breakage, passage and rejoining of double-stranded DNA.</text>
        <dbReference type="EC" id="5.6.2.2"/>
    </reaction>
</comment>
<dbReference type="PANTHER" id="PTHR10169:SF38">
    <property type="entry name" value="DNA TOPOISOMERASE 2"/>
    <property type="match status" value="1"/>
</dbReference>
<dbReference type="PROSITE" id="PS00177">
    <property type="entry name" value="TOPOISOMERASE_II"/>
    <property type="match status" value="1"/>
</dbReference>
<feature type="compositionally biased region" description="Polar residues" evidence="19">
    <location>
        <begin position="1516"/>
        <end position="1527"/>
    </location>
</feature>
<dbReference type="GO" id="GO:0005634">
    <property type="term" value="C:nucleus"/>
    <property type="evidence" value="ECO:0007669"/>
    <property type="project" value="UniProtKB-SubCell"/>
</dbReference>
<evidence type="ECO:0000313" key="23">
    <source>
        <dbReference type="Proteomes" id="UP000887116"/>
    </source>
</evidence>
<dbReference type="InterPro" id="IPR003594">
    <property type="entry name" value="HATPase_dom"/>
</dbReference>
<comment type="subunit">
    <text evidence="18">Homodimer.</text>
</comment>
<dbReference type="InterPro" id="IPR020568">
    <property type="entry name" value="Ribosomal_Su5_D2-typ_SF"/>
</dbReference>
<dbReference type="Gene3D" id="3.30.1490.30">
    <property type="match status" value="1"/>
</dbReference>
<dbReference type="CDD" id="cd00187">
    <property type="entry name" value="TOP4c"/>
    <property type="match status" value="1"/>
</dbReference>
<dbReference type="EC" id="5.6.2.2" evidence="7 18"/>
<dbReference type="PROSITE" id="PS52040">
    <property type="entry name" value="TOPO_IIA"/>
    <property type="match status" value="1"/>
</dbReference>
<evidence type="ECO:0000256" key="16">
    <source>
        <dbReference type="ARBA" id="ARBA00023242"/>
    </source>
</evidence>
<dbReference type="GO" id="GO:0000819">
    <property type="term" value="P:sister chromatid segregation"/>
    <property type="evidence" value="ECO:0007669"/>
    <property type="project" value="TreeGrafter"/>
</dbReference>
<dbReference type="GO" id="GO:0003677">
    <property type="term" value="F:DNA binding"/>
    <property type="evidence" value="ECO:0007669"/>
    <property type="project" value="UniProtKB-UniRule"/>
</dbReference>
<dbReference type="InterPro" id="IPR013758">
    <property type="entry name" value="Topo_IIA_A/C_ab"/>
</dbReference>
<comment type="similarity">
    <text evidence="6 18">Belongs to the type II topoisomerase family.</text>
</comment>
<dbReference type="InterPro" id="IPR001241">
    <property type="entry name" value="Topo_IIA"/>
</dbReference>
<dbReference type="Pfam" id="PF00204">
    <property type="entry name" value="DNA_gyraseB"/>
    <property type="match status" value="1"/>
</dbReference>
<feature type="compositionally biased region" description="Basic residues" evidence="19">
    <location>
        <begin position="1386"/>
        <end position="1396"/>
    </location>
</feature>
<dbReference type="SMART" id="SM00434">
    <property type="entry name" value="TOP4c"/>
    <property type="match status" value="1"/>
</dbReference>
<feature type="compositionally biased region" description="Polar residues" evidence="19">
    <location>
        <begin position="1483"/>
        <end position="1495"/>
    </location>
</feature>
<dbReference type="Pfam" id="PF00521">
    <property type="entry name" value="DNA_topoisoIV"/>
    <property type="match status" value="1"/>
</dbReference>
<dbReference type="FunFam" id="3.30.565.10:FF:000004">
    <property type="entry name" value="DNA topoisomerase 2"/>
    <property type="match status" value="1"/>
</dbReference>
<dbReference type="Pfam" id="PF16898">
    <property type="entry name" value="TOPRIM_C"/>
    <property type="match status" value="1"/>
</dbReference>
<keyword evidence="15 17" id="KW-0413">Isomerase</keyword>
<keyword evidence="11 18" id="KW-0067">ATP-binding</keyword>
<dbReference type="Gene3D" id="3.30.1360.40">
    <property type="match status" value="1"/>
</dbReference>
<dbReference type="InterPro" id="IPR014721">
    <property type="entry name" value="Ribsml_uS5_D2-typ_fold_subgr"/>
</dbReference>
<comment type="function">
    <text evidence="18">Control of topological states of DNA by transient breakage and subsequent rejoining of DNA strands. Topoisomerase II makes double-strand breaks.</text>
</comment>
<evidence type="ECO:0000256" key="2">
    <source>
        <dbReference type="ARBA" id="ARBA00001913"/>
    </source>
</evidence>
<dbReference type="SUPFAM" id="SSF54211">
    <property type="entry name" value="Ribosomal protein S5 domain 2-like"/>
    <property type="match status" value="1"/>
</dbReference>
<dbReference type="Gene3D" id="3.40.50.670">
    <property type="match status" value="1"/>
</dbReference>
<dbReference type="InterPro" id="IPR001154">
    <property type="entry name" value="TopoII_euk"/>
</dbReference>
<evidence type="ECO:0000256" key="15">
    <source>
        <dbReference type="ARBA" id="ARBA00023235"/>
    </source>
</evidence>
<evidence type="ECO:0000256" key="8">
    <source>
        <dbReference type="ARBA" id="ARBA00019635"/>
    </source>
</evidence>
<organism evidence="22 23">
    <name type="scientific">Trichonephila clavata</name>
    <name type="common">Joro spider</name>
    <name type="synonym">Nephila clavata</name>
    <dbReference type="NCBI Taxonomy" id="2740835"/>
    <lineage>
        <taxon>Eukaryota</taxon>
        <taxon>Metazoa</taxon>
        <taxon>Ecdysozoa</taxon>
        <taxon>Arthropoda</taxon>
        <taxon>Chelicerata</taxon>
        <taxon>Arachnida</taxon>
        <taxon>Araneae</taxon>
        <taxon>Araneomorphae</taxon>
        <taxon>Entelegynae</taxon>
        <taxon>Araneoidea</taxon>
        <taxon>Nephilidae</taxon>
        <taxon>Trichonephila</taxon>
    </lineage>
</organism>
<dbReference type="SUPFAM" id="SSF55874">
    <property type="entry name" value="ATPase domain of HSP90 chaperone/DNA topoisomerase II/histidine kinase"/>
    <property type="match status" value="1"/>
</dbReference>
<feature type="active site" description="O-(5'-phospho-DNA)-tyrosine intermediate" evidence="17">
    <location>
        <position position="904"/>
    </location>
</feature>
<comment type="cofactor">
    <cofactor evidence="3">
        <name>Mn(2+)</name>
        <dbReference type="ChEBI" id="CHEBI:29035"/>
    </cofactor>
</comment>
<comment type="cofactor">
    <cofactor evidence="4">
        <name>Mg(2+)</name>
        <dbReference type="ChEBI" id="CHEBI:18420"/>
    </cofactor>
</comment>
<dbReference type="Pfam" id="PF02518">
    <property type="entry name" value="HATPase_c"/>
    <property type="match status" value="1"/>
</dbReference>
<dbReference type="PANTHER" id="PTHR10169">
    <property type="entry name" value="DNA TOPOISOMERASE/GYRASE"/>
    <property type="match status" value="1"/>
</dbReference>
<evidence type="ECO:0000256" key="14">
    <source>
        <dbReference type="ARBA" id="ARBA00023125"/>
    </source>
</evidence>
<evidence type="ECO:0000256" key="3">
    <source>
        <dbReference type="ARBA" id="ARBA00001936"/>
    </source>
</evidence>
<dbReference type="GO" id="GO:0046872">
    <property type="term" value="F:metal ion binding"/>
    <property type="evidence" value="ECO:0007669"/>
    <property type="project" value="UniProtKB-KW"/>
</dbReference>
<dbReference type="Gene3D" id="3.30.565.10">
    <property type="entry name" value="Histidine kinase-like ATPase, C-terminal domain"/>
    <property type="match status" value="1"/>
</dbReference>
<evidence type="ECO:0000313" key="22">
    <source>
        <dbReference type="EMBL" id="GFR14480.1"/>
    </source>
</evidence>
<keyword evidence="12" id="KW-0460">Magnesium</keyword>
<accession>A0A8X6H3J4</accession>
<dbReference type="GO" id="GO:0006265">
    <property type="term" value="P:DNA topological change"/>
    <property type="evidence" value="ECO:0007669"/>
    <property type="project" value="UniProtKB-UniRule"/>
</dbReference>
<dbReference type="Gene3D" id="3.30.230.10">
    <property type="match status" value="1"/>
</dbReference>
<dbReference type="InterPro" id="IPR050634">
    <property type="entry name" value="DNA_Topoisomerase_II"/>
</dbReference>
<dbReference type="PRINTS" id="PR00418">
    <property type="entry name" value="TPI2FAMILY"/>
</dbReference>
<dbReference type="Gene3D" id="1.10.268.10">
    <property type="entry name" value="Topoisomerase, domain 3"/>
    <property type="match status" value="1"/>
</dbReference>
<evidence type="ECO:0000256" key="13">
    <source>
        <dbReference type="ARBA" id="ARBA00023029"/>
    </source>
</evidence>
<comment type="cofactor">
    <cofactor evidence="2">
        <name>Ca(2+)</name>
        <dbReference type="ChEBI" id="CHEBI:29108"/>
    </cofactor>
</comment>
<dbReference type="SUPFAM" id="SSF56719">
    <property type="entry name" value="Type II DNA topoisomerase"/>
    <property type="match status" value="1"/>
</dbReference>
<protein>
    <recommendedName>
        <fullName evidence="8 18">DNA topoisomerase 2</fullName>
        <ecNumber evidence="7 18">5.6.2.2</ecNumber>
    </recommendedName>
</protein>
<dbReference type="InterPro" id="IPR002205">
    <property type="entry name" value="Topo_IIA_dom_A"/>
</dbReference>
<evidence type="ECO:0000256" key="18">
    <source>
        <dbReference type="RuleBase" id="RU362094"/>
    </source>
</evidence>